<proteinExistence type="predicted"/>
<keyword evidence="2" id="KW-1185">Reference proteome</keyword>
<organism evidence="1">
    <name type="scientific">Cedratvirus lausannensis</name>
    <dbReference type="NCBI Taxonomy" id="2023205"/>
    <lineage>
        <taxon>Viruses</taxon>
        <taxon>Pithoviruses</taxon>
        <taxon>Orthocedratvirinae</taxon>
        <taxon>Alphacedratvirus</taxon>
        <taxon>Alphacedratvirus francolausannense</taxon>
    </lineage>
</organism>
<evidence type="ECO:0000313" key="2">
    <source>
        <dbReference type="Proteomes" id="UP000274850"/>
    </source>
</evidence>
<name>A0A285Q229_9VIRU</name>
<protein>
    <submittedName>
        <fullName evidence="1">Uncharacterized protein</fullName>
    </submittedName>
</protein>
<dbReference type="Proteomes" id="UP000274850">
    <property type="component" value="Segment"/>
</dbReference>
<accession>A0A285Q229</accession>
<reference evidence="1" key="1">
    <citation type="submission" date="2017-08" db="EMBL/GenBank/DDBJ databases">
        <authorList>
            <person name="de Groot N.N."/>
        </authorList>
    </citation>
    <scope>NUCLEOTIDE SEQUENCE</scope>
</reference>
<evidence type="ECO:0000313" key="1">
    <source>
        <dbReference type="EMBL" id="SOB74070.1"/>
    </source>
</evidence>
<sequence length="88" mass="10474">MDLRILLWRYSRMTLQQKEFLTSLQQEIRGQTCQLQLLIRVGRPQPQTSNLLREIKENKELLIKKERIYLPPVQGGLSKKAEKRARQT</sequence>
<dbReference type="EMBL" id="LT907979">
    <property type="protein sequence ID" value="SOB74070.1"/>
    <property type="molecule type" value="Genomic_DNA"/>
</dbReference>
<gene>
    <name evidence="1" type="ORF">BQ9231_00187</name>
</gene>